<comment type="caution">
    <text evidence="1">The sequence shown here is derived from an EMBL/GenBank/DDBJ whole genome shotgun (WGS) entry which is preliminary data.</text>
</comment>
<dbReference type="Gene3D" id="3.40.50.2000">
    <property type="entry name" value="Glycogen Phosphorylase B"/>
    <property type="match status" value="1"/>
</dbReference>
<dbReference type="SUPFAM" id="SSF53756">
    <property type="entry name" value="UDP-Glycosyltransferase/glycogen phosphorylase"/>
    <property type="match status" value="1"/>
</dbReference>
<protein>
    <submittedName>
        <fullName evidence="1">ADP-heptose:LPS heptosyltransferase</fullName>
    </submittedName>
</protein>
<evidence type="ECO:0000313" key="2">
    <source>
        <dbReference type="Proteomes" id="UP000763557"/>
    </source>
</evidence>
<accession>A0ABX2F3A0</accession>
<dbReference type="RefSeq" id="WP_173130269.1">
    <property type="nucleotide sequence ID" value="NZ_CBCSGW010000004.1"/>
</dbReference>
<keyword evidence="2" id="KW-1185">Reference proteome</keyword>
<organism evidence="1 2">
    <name type="scientific">Kibdelosporangium persicum</name>
    <dbReference type="NCBI Taxonomy" id="2698649"/>
    <lineage>
        <taxon>Bacteria</taxon>
        <taxon>Bacillati</taxon>
        <taxon>Actinomycetota</taxon>
        <taxon>Actinomycetes</taxon>
        <taxon>Pseudonocardiales</taxon>
        <taxon>Pseudonocardiaceae</taxon>
        <taxon>Kibdelosporangium</taxon>
    </lineage>
</organism>
<gene>
    <name evidence="1" type="ORF">GC106_29330</name>
</gene>
<dbReference type="Proteomes" id="UP000763557">
    <property type="component" value="Unassembled WGS sequence"/>
</dbReference>
<dbReference type="EMBL" id="JAAATY010000007">
    <property type="protein sequence ID" value="NRN65722.1"/>
    <property type="molecule type" value="Genomic_DNA"/>
</dbReference>
<sequence length="368" mass="41207">MGRVLVNFFYCQPVGHAIEALYYANGHHAANPDSEFAVVLNAATAVELTDFCPFITAKYTVDHPLFGHCADSARRIAHLPREWDWVIDESRRYQDYQLEMFPGLRDYYTATDQHLIARQGRTVVSSPKAGYVPRQQLRLELPAPRQEPRHRTITIMPGGSSEPALYPSPDSWLLIMDALTEAYPDAKLVLVGKLVKNDRTSTALTEQDLHRLLGHRSGPVNCFDKSLAEQLAAVEASDVFLSPHTGFGMAALAVGTPWLTLSGGRWFEFFFNGVPFRSIIPDVDRYPSYAVFGELPMMADQDGPRTPSMSRARIVDDLDRIVTAAGELRDGTVSYEQALRDYFPALLKTFDGDATRIFSIDGVHFDYL</sequence>
<name>A0ABX2F3A0_9PSEU</name>
<proteinExistence type="predicted"/>
<reference evidence="1 2" key="1">
    <citation type="submission" date="2020-01" db="EMBL/GenBank/DDBJ databases">
        <title>Kibdelosporangium persica a novel Actinomycetes from a hot desert in Iran.</title>
        <authorList>
            <person name="Safaei N."/>
            <person name="Zaburannyi N."/>
            <person name="Mueller R."/>
            <person name="Wink J."/>
        </authorList>
    </citation>
    <scope>NUCLEOTIDE SEQUENCE [LARGE SCALE GENOMIC DNA]</scope>
    <source>
        <strain evidence="1 2">4NS15</strain>
    </source>
</reference>
<evidence type="ECO:0000313" key="1">
    <source>
        <dbReference type="EMBL" id="NRN65722.1"/>
    </source>
</evidence>